<evidence type="ECO:0000256" key="2">
    <source>
        <dbReference type="SAM" id="Phobius"/>
    </source>
</evidence>
<evidence type="ECO:0000259" key="3">
    <source>
        <dbReference type="SMART" id="SM00978"/>
    </source>
</evidence>
<evidence type="ECO:0000256" key="1">
    <source>
        <dbReference type="SAM" id="MobiDB-lite"/>
    </source>
</evidence>
<dbReference type="PANTHER" id="PTHR41542:SF1">
    <property type="entry name" value="BLL5807 PROTEIN"/>
    <property type="match status" value="1"/>
</dbReference>
<sequence>MKTSVLLRGLLTFSLVLIFAFGAIDAHAKRMGSGKSIGRQNSTLTQREAIPAQQTAPAATRQQGAAAPAARQPSRWGGILGGIAAGLGLAALFHALGMSAGLSSFLGSALMIGLLALAAFWIFNLLRRKSGTQQPGSLRYAGGPVRSYDQAVLGAETHMPQQWTGASTSIQPAAVQIPADFDRDGFLSSAKQHYTRLQQAWDAADLNSLRTFTTPEMFDALSAELQSRGMAPNKTEIVTLEAALLDLQETATDYVASVEFSGLVREETWGGASPVREVWNLVKPRDGSIGWQLAGIQQLN</sequence>
<feature type="transmembrane region" description="Helical" evidence="2">
    <location>
        <begin position="102"/>
        <end position="123"/>
    </location>
</feature>
<keyword evidence="2" id="KW-1133">Transmembrane helix</keyword>
<dbReference type="SMART" id="SM00978">
    <property type="entry name" value="Tim44"/>
    <property type="match status" value="1"/>
</dbReference>
<dbReference type="AlphaFoldDB" id="A0A1J5QT82"/>
<protein>
    <submittedName>
        <fullName evidence="4">Tim44-like domain protein</fullName>
    </submittedName>
</protein>
<name>A0A1J5QT82_9ZZZZ</name>
<dbReference type="SUPFAM" id="SSF54427">
    <property type="entry name" value="NTF2-like"/>
    <property type="match status" value="1"/>
</dbReference>
<gene>
    <name evidence="4" type="ORF">GALL_391630</name>
</gene>
<feature type="transmembrane region" description="Helical" evidence="2">
    <location>
        <begin position="76"/>
        <end position="96"/>
    </location>
</feature>
<comment type="caution">
    <text evidence="4">The sequence shown here is derived from an EMBL/GenBank/DDBJ whole genome shotgun (WGS) entry which is preliminary data.</text>
</comment>
<feature type="compositionally biased region" description="Low complexity" evidence="1">
    <location>
        <begin position="51"/>
        <end position="72"/>
    </location>
</feature>
<dbReference type="PANTHER" id="PTHR41542">
    <property type="entry name" value="BLL5807 PROTEIN"/>
    <property type="match status" value="1"/>
</dbReference>
<reference evidence="4" key="1">
    <citation type="submission" date="2016-10" db="EMBL/GenBank/DDBJ databases">
        <title>Sequence of Gallionella enrichment culture.</title>
        <authorList>
            <person name="Poehlein A."/>
            <person name="Muehling M."/>
            <person name="Daniel R."/>
        </authorList>
    </citation>
    <scope>NUCLEOTIDE SEQUENCE</scope>
</reference>
<keyword evidence="2" id="KW-0472">Membrane</keyword>
<dbReference type="EMBL" id="MLJW01001272">
    <property type="protein sequence ID" value="OIQ79117.1"/>
    <property type="molecule type" value="Genomic_DNA"/>
</dbReference>
<feature type="domain" description="Tim44-like" evidence="3">
    <location>
        <begin position="169"/>
        <end position="298"/>
    </location>
</feature>
<feature type="region of interest" description="Disordered" evidence="1">
    <location>
        <begin position="49"/>
        <end position="72"/>
    </location>
</feature>
<dbReference type="Gene3D" id="3.10.450.240">
    <property type="match status" value="1"/>
</dbReference>
<organism evidence="4">
    <name type="scientific">mine drainage metagenome</name>
    <dbReference type="NCBI Taxonomy" id="410659"/>
    <lineage>
        <taxon>unclassified sequences</taxon>
        <taxon>metagenomes</taxon>
        <taxon>ecological metagenomes</taxon>
    </lineage>
</organism>
<accession>A0A1J5QT82</accession>
<keyword evidence="2" id="KW-0812">Transmembrane</keyword>
<feature type="transmembrane region" description="Helical" evidence="2">
    <location>
        <begin position="6"/>
        <end position="26"/>
    </location>
</feature>
<dbReference type="InterPro" id="IPR007379">
    <property type="entry name" value="Tim44-like_dom"/>
</dbReference>
<dbReference type="Pfam" id="PF04280">
    <property type="entry name" value="Tim44"/>
    <property type="match status" value="1"/>
</dbReference>
<evidence type="ECO:0000313" key="4">
    <source>
        <dbReference type="EMBL" id="OIQ79117.1"/>
    </source>
</evidence>
<dbReference type="InterPro" id="IPR032710">
    <property type="entry name" value="NTF2-like_dom_sf"/>
</dbReference>
<proteinExistence type="predicted"/>